<dbReference type="Gene3D" id="3.10.105.10">
    <property type="entry name" value="Dipeptide-binding Protein, Domain 3"/>
    <property type="match status" value="1"/>
</dbReference>
<dbReference type="Proteomes" id="UP001519295">
    <property type="component" value="Unassembled WGS sequence"/>
</dbReference>
<evidence type="ECO:0000259" key="1">
    <source>
        <dbReference type="Pfam" id="PF00496"/>
    </source>
</evidence>
<proteinExistence type="predicted"/>
<dbReference type="RefSeq" id="WP_210032441.1">
    <property type="nucleotide sequence ID" value="NZ_JAGINU010000001.1"/>
</dbReference>
<dbReference type="Gene3D" id="3.40.190.10">
    <property type="entry name" value="Periplasmic binding protein-like II"/>
    <property type="match status" value="1"/>
</dbReference>
<dbReference type="PANTHER" id="PTHR30290">
    <property type="entry name" value="PERIPLASMIC BINDING COMPONENT OF ABC TRANSPORTER"/>
    <property type="match status" value="1"/>
</dbReference>
<dbReference type="InterPro" id="IPR039424">
    <property type="entry name" value="SBP_5"/>
</dbReference>
<sequence length="530" mass="55657">MTPPRSRRTPPVRSPRVAFAALFGVAALLLAGCGGGAAGGGSGAASTTLRMAWQLPPMPFDPHTTVSTIGAFPYLSLVYDRLTQIAPGPAGPVVAPMLATGWEQSPDGRTVTFTLRDDAVFHDGTPVDATAVRDTLRRAATLPGSTVAGDLRVIQDVQAPDPRTVVLSLSRPATDVLFTLATSVGSVLSPAALRGEVDPATTDAGSGPYRLGELKLGDRVVYERAEGYWDPAAQRSSRIEILGIPDDNARLNALRSGQVDAIMAKVTQQEQAEQLAADGRFTVVTERPTSWYAMYLDTALAPLDDVRVRRALNYAVDREAIDAAVFDGNCAPTSQPLQEGVVGHSPAVGYTHDPQRARELLAEAGLGGGVTLTAVTSGVSASQLALAQVLQAQLGEVGIRLDVRGMDFTQAVADFRDRKAHGFIGSHPGVADPGMTVSDAYLSAFFPGPLPEGYEDLLARAADSTKPADERRALLEAASATASEHALDLYLCGYSASFVSTPDITGFDAMTAPDQGGPFDLRYVGRAEAS</sequence>
<dbReference type="SUPFAM" id="SSF53850">
    <property type="entry name" value="Periplasmic binding protein-like II"/>
    <property type="match status" value="1"/>
</dbReference>
<dbReference type="EMBL" id="JAGINU010000001">
    <property type="protein sequence ID" value="MBP2369835.1"/>
    <property type="molecule type" value="Genomic_DNA"/>
</dbReference>
<gene>
    <name evidence="2" type="ORF">JOF36_005531</name>
</gene>
<protein>
    <submittedName>
        <fullName evidence="2">Peptide/nickel transport system substrate-binding protein</fullName>
    </submittedName>
</protein>
<evidence type="ECO:0000313" key="3">
    <source>
        <dbReference type="Proteomes" id="UP001519295"/>
    </source>
</evidence>
<dbReference type="Pfam" id="PF00496">
    <property type="entry name" value="SBP_bac_5"/>
    <property type="match status" value="1"/>
</dbReference>
<reference evidence="2 3" key="1">
    <citation type="submission" date="2021-03" db="EMBL/GenBank/DDBJ databases">
        <title>Sequencing the genomes of 1000 actinobacteria strains.</title>
        <authorList>
            <person name="Klenk H.-P."/>
        </authorList>
    </citation>
    <scope>NUCLEOTIDE SEQUENCE [LARGE SCALE GENOMIC DNA]</scope>
    <source>
        <strain evidence="2 3">DSM 45256</strain>
    </source>
</reference>
<keyword evidence="3" id="KW-1185">Reference proteome</keyword>
<feature type="domain" description="Solute-binding protein family 5" evidence="1">
    <location>
        <begin position="94"/>
        <end position="441"/>
    </location>
</feature>
<accession>A0ABS4W0Z4</accession>
<comment type="caution">
    <text evidence="2">The sequence shown here is derived from an EMBL/GenBank/DDBJ whole genome shotgun (WGS) entry which is preliminary data.</text>
</comment>
<dbReference type="Gene3D" id="3.90.76.10">
    <property type="entry name" value="Dipeptide-binding Protein, Domain 1"/>
    <property type="match status" value="1"/>
</dbReference>
<dbReference type="InterPro" id="IPR000914">
    <property type="entry name" value="SBP_5_dom"/>
</dbReference>
<evidence type="ECO:0000313" key="2">
    <source>
        <dbReference type="EMBL" id="MBP2369835.1"/>
    </source>
</evidence>
<dbReference type="PROSITE" id="PS51257">
    <property type="entry name" value="PROKAR_LIPOPROTEIN"/>
    <property type="match status" value="1"/>
</dbReference>
<name>A0ABS4W0Z4_9PSEU</name>
<organism evidence="2 3">
    <name type="scientific">Pseudonocardia parietis</name>
    <dbReference type="NCBI Taxonomy" id="570936"/>
    <lineage>
        <taxon>Bacteria</taxon>
        <taxon>Bacillati</taxon>
        <taxon>Actinomycetota</taxon>
        <taxon>Actinomycetes</taxon>
        <taxon>Pseudonocardiales</taxon>
        <taxon>Pseudonocardiaceae</taxon>
        <taxon>Pseudonocardia</taxon>
    </lineage>
</organism>